<keyword evidence="3" id="KW-0443">Lipid metabolism</keyword>
<dbReference type="PANTHER" id="PTHR46020">
    <property type="entry name" value="OSJNBB0059K02.9 PROTEIN"/>
    <property type="match status" value="1"/>
</dbReference>
<evidence type="ECO:0000313" key="5">
    <source>
        <dbReference type="Proteomes" id="UP001280121"/>
    </source>
</evidence>
<feature type="non-terminal residue" evidence="4">
    <location>
        <position position="1"/>
    </location>
</feature>
<keyword evidence="2" id="KW-0442">Lipid degradation</keyword>
<keyword evidence="5" id="KW-1185">Reference proteome</keyword>
<organism evidence="4 5">
    <name type="scientific">Dipteronia dyeriana</name>
    <dbReference type="NCBI Taxonomy" id="168575"/>
    <lineage>
        <taxon>Eukaryota</taxon>
        <taxon>Viridiplantae</taxon>
        <taxon>Streptophyta</taxon>
        <taxon>Embryophyta</taxon>
        <taxon>Tracheophyta</taxon>
        <taxon>Spermatophyta</taxon>
        <taxon>Magnoliopsida</taxon>
        <taxon>eudicotyledons</taxon>
        <taxon>Gunneridae</taxon>
        <taxon>Pentapetalae</taxon>
        <taxon>rosids</taxon>
        <taxon>malvids</taxon>
        <taxon>Sapindales</taxon>
        <taxon>Sapindaceae</taxon>
        <taxon>Hippocastanoideae</taxon>
        <taxon>Acereae</taxon>
        <taxon>Dipteronia</taxon>
    </lineage>
</organism>
<evidence type="ECO:0000256" key="3">
    <source>
        <dbReference type="ARBA" id="ARBA00023098"/>
    </source>
</evidence>
<evidence type="ECO:0000256" key="1">
    <source>
        <dbReference type="ARBA" id="ARBA00022801"/>
    </source>
</evidence>
<dbReference type="GO" id="GO:0016787">
    <property type="term" value="F:hydrolase activity"/>
    <property type="evidence" value="ECO:0007669"/>
    <property type="project" value="UniProtKB-KW"/>
</dbReference>
<proteinExistence type="predicted"/>
<dbReference type="Proteomes" id="UP001280121">
    <property type="component" value="Unassembled WGS sequence"/>
</dbReference>
<dbReference type="AlphaFoldDB" id="A0AAD9TEU3"/>
<dbReference type="InterPro" id="IPR036514">
    <property type="entry name" value="SGNH_hydro_sf"/>
</dbReference>
<sequence length="108" mass="12171">MDLKRIMGPDPGVENVLVTAVEPLGCYPALTAQNFYQKCIEIFNSAAQFHNLQLKDAVNKLNTDINIHNSTANSFIFLNVYESFMYALNKKNFKGKLEVKNPLEPCCV</sequence>
<reference evidence="4" key="1">
    <citation type="journal article" date="2023" name="Plant J.">
        <title>Genome sequences and population genomics provide insights into the demographic history, inbreeding, and mutation load of two 'living fossil' tree species of Dipteronia.</title>
        <authorList>
            <person name="Feng Y."/>
            <person name="Comes H.P."/>
            <person name="Chen J."/>
            <person name="Zhu S."/>
            <person name="Lu R."/>
            <person name="Zhang X."/>
            <person name="Li P."/>
            <person name="Qiu J."/>
            <person name="Olsen K.M."/>
            <person name="Qiu Y."/>
        </authorList>
    </citation>
    <scope>NUCLEOTIDE SEQUENCE</scope>
    <source>
        <strain evidence="4">KIB01</strain>
    </source>
</reference>
<protein>
    <submittedName>
        <fullName evidence="4">Uncharacterized protein</fullName>
    </submittedName>
</protein>
<evidence type="ECO:0000313" key="4">
    <source>
        <dbReference type="EMBL" id="KAK2634238.1"/>
    </source>
</evidence>
<evidence type="ECO:0000256" key="2">
    <source>
        <dbReference type="ARBA" id="ARBA00022963"/>
    </source>
</evidence>
<name>A0AAD9TEU3_9ROSI</name>
<dbReference type="PANTHER" id="PTHR46020:SF4">
    <property type="entry name" value="OS04G0650200 PROTEIN"/>
    <property type="match status" value="1"/>
</dbReference>
<dbReference type="GO" id="GO:0016042">
    <property type="term" value="P:lipid catabolic process"/>
    <property type="evidence" value="ECO:0007669"/>
    <property type="project" value="UniProtKB-KW"/>
</dbReference>
<accession>A0AAD9TEU3</accession>
<comment type="caution">
    <text evidence="4">The sequence shown here is derived from an EMBL/GenBank/DDBJ whole genome shotgun (WGS) entry which is preliminary data.</text>
</comment>
<keyword evidence="1" id="KW-0378">Hydrolase</keyword>
<gene>
    <name evidence="4" type="ORF">Ddye_029030</name>
</gene>
<dbReference type="EMBL" id="JANJYI010000009">
    <property type="protein sequence ID" value="KAK2634238.1"/>
    <property type="molecule type" value="Genomic_DNA"/>
</dbReference>
<dbReference type="Gene3D" id="3.40.50.1110">
    <property type="entry name" value="SGNH hydrolase"/>
    <property type="match status" value="1"/>
</dbReference>